<accession>A0ACB8JHZ2</accession>
<organism evidence="1 2">
    <name type="scientific">Citrus sinensis</name>
    <name type="common">Sweet orange</name>
    <name type="synonym">Citrus aurantium var. sinensis</name>
    <dbReference type="NCBI Taxonomy" id="2711"/>
    <lineage>
        <taxon>Eukaryota</taxon>
        <taxon>Viridiplantae</taxon>
        <taxon>Streptophyta</taxon>
        <taxon>Embryophyta</taxon>
        <taxon>Tracheophyta</taxon>
        <taxon>Spermatophyta</taxon>
        <taxon>Magnoliopsida</taxon>
        <taxon>eudicotyledons</taxon>
        <taxon>Gunneridae</taxon>
        <taxon>Pentapetalae</taxon>
        <taxon>rosids</taxon>
        <taxon>malvids</taxon>
        <taxon>Sapindales</taxon>
        <taxon>Rutaceae</taxon>
        <taxon>Aurantioideae</taxon>
        <taxon>Citrus</taxon>
    </lineage>
</organism>
<evidence type="ECO:0000313" key="2">
    <source>
        <dbReference type="Proteomes" id="UP000829398"/>
    </source>
</evidence>
<dbReference type="EMBL" id="CM039176">
    <property type="protein sequence ID" value="KAH9717288.1"/>
    <property type="molecule type" value="Genomic_DNA"/>
</dbReference>
<comment type="caution">
    <text evidence="1">The sequence shown here is derived from an EMBL/GenBank/DDBJ whole genome shotgun (WGS) entry which is preliminary data.</text>
</comment>
<name>A0ACB8JHZ2_CITSI</name>
<proteinExistence type="predicted"/>
<reference evidence="2" key="1">
    <citation type="journal article" date="2023" name="Hortic. Res.">
        <title>A chromosome-level phased genome enabling allele-level studies in sweet orange: a case study on citrus Huanglongbing tolerance.</title>
        <authorList>
            <person name="Wu B."/>
            <person name="Yu Q."/>
            <person name="Deng Z."/>
            <person name="Duan Y."/>
            <person name="Luo F."/>
            <person name="Gmitter F. Jr."/>
        </authorList>
    </citation>
    <scope>NUCLEOTIDE SEQUENCE [LARGE SCALE GENOMIC DNA]</scope>
    <source>
        <strain evidence="2">cv. Valencia</strain>
    </source>
</reference>
<evidence type="ECO:0000313" key="1">
    <source>
        <dbReference type="EMBL" id="KAH9717288.1"/>
    </source>
</evidence>
<keyword evidence="2" id="KW-1185">Reference proteome</keyword>
<dbReference type="Proteomes" id="UP000829398">
    <property type="component" value="Chromosome 7"/>
</dbReference>
<protein>
    <submittedName>
        <fullName evidence="1">Retrovirus-related pol polyprotein from transposon RE1</fullName>
    </submittedName>
</protein>
<gene>
    <name evidence="1" type="ORF">KPL71_021763</name>
</gene>
<sequence>MTKIGAALQTSSSEITSKSDSTPMIATHGNSEFGSILIANYKLNGQNYLQWSQSVLMFISGKGKDEYLTGEIEILEKGDPKYRLWKSDNIMIMSWLINSMNNDIVLRLLSEEPTLAPMTTVNNEEGPGATTAASLDTGKKVGMESGKTIGSAELVSGLYLFRANDPPSRQTGYSSCNMSTSVSKSLLSLHSSIFNSSVNNVDEIMLCSCVDTPQQNEVVERKNRHLIEHASPPLVLLPSDSNYTPNPNLEIPSSNSPSSSKHRSTQLESSQLRVYTRRKNENKESENLAPLMHCHDSNPNSNPAQVHSSEADHSPELIVPMIDDADVPIALRKSVRSCTSHPIENFVSYNSLSPAYRAFITSLDSVQILRTIHEALKHLGWQKAVQDEVTALEKNRTWVITDLPAGKRPVGCRWIFTIKHKADGSIERLKARLVAKGFTQSYGIDYQETFAPVVKLNTIRVLLSLATNFDWSLHQLDIKNAFLNGDLEEEVYIEVPHGIESSHIKSKVCKLLKSLYGLKQSPRAWFGRFAKFVTKCGYKQCQSNHTLFVKFSTKKKIAVLIVYVDDIILTGDFEEELQFLKHRLAQEFDIKDLGNLKYFIGMEIARSREGIAVTQRKYVLDLLMETGMLGCKPADTPMDSSKTFGTESDSVLVDRGRYQRLVGRLIYLSHTRPDIGFAVSSVSQFMNNPREEQMEAVYRILRYLKLTPGKGLMFRKNNKREIDVYTDADHAGNIMDRRSTSGYCSYVWGNLVTWRSKKQSVVSRSSAESEFRSLAMGICEGIWIHRLLRELGIINKQPIRLFCDNQAAISIAKNPVHHDKMKHVEIDHHFILEKIENSTVHIVYIPTQHQTADILTKALPRTRFEELSCKLGMYNLYNPA</sequence>